<dbReference type="FunFam" id="1.25.40.90:FF:000002">
    <property type="entry name" value="epsin-2 isoform X1"/>
    <property type="match status" value="1"/>
</dbReference>
<accession>A0A443SM86</accession>
<dbReference type="EMBL" id="NCKV01001280">
    <property type="protein sequence ID" value="RWS28640.1"/>
    <property type="molecule type" value="Genomic_DNA"/>
</dbReference>
<name>A0A443SM86_9ACAR</name>
<dbReference type="GO" id="GO:0006897">
    <property type="term" value="P:endocytosis"/>
    <property type="evidence" value="ECO:0007669"/>
    <property type="project" value="TreeGrafter"/>
</dbReference>
<dbReference type="GO" id="GO:0005768">
    <property type="term" value="C:endosome"/>
    <property type="evidence" value="ECO:0007669"/>
    <property type="project" value="TreeGrafter"/>
</dbReference>
<dbReference type="CDD" id="cd16990">
    <property type="entry name" value="ENTH_Epsin"/>
    <property type="match status" value="1"/>
</dbReference>
<feature type="compositionally biased region" description="Polar residues" evidence="7">
    <location>
        <begin position="322"/>
        <end position="347"/>
    </location>
</feature>
<keyword evidence="10" id="KW-1185">Reference proteome</keyword>
<sequence>MMNVRGIQRNVKNVVKNYSEAQVKVREATSNDPWGPSSTLMTEIADLTYNVVAFSEIMQMIWKRLNDHGKNWRHVYKALVLLEYLIKTGSEKVAQQCKENIFAIQTLKDFQYIEENKDQGMNVREKSKSLVQLLKDDEKLRLERSRALKAKERFAQSVSYMSNSPSAETLPKTSASYHESLSSAMDLQLKNSVASELENARPQTIGEEELQLQLALAMSKEEAEQEERQRKNDDLRLQLALNESQKNAKPTTREKQSAMDDLLSLNMGATAKPSDPWSPVLNGEQDLFQNNNKGASNDPWSVSPQSVTPKNDPWGAPVASNDPWQASPKSTSPAAMDPWSSNTTSPG</sequence>
<dbReference type="SMART" id="SM00726">
    <property type="entry name" value="UIM"/>
    <property type="match status" value="2"/>
</dbReference>
<evidence type="ECO:0000256" key="6">
    <source>
        <dbReference type="ARBA" id="ARBA00023121"/>
    </source>
</evidence>
<evidence type="ECO:0000256" key="5">
    <source>
        <dbReference type="ARBA" id="ARBA00022737"/>
    </source>
</evidence>
<dbReference type="GO" id="GO:0030125">
    <property type="term" value="C:clathrin vesicle coat"/>
    <property type="evidence" value="ECO:0007669"/>
    <property type="project" value="TreeGrafter"/>
</dbReference>
<reference evidence="9 10" key="1">
    <citation type="journal article" date="2018" name="Gigascience">
        <title>Genomes of trombidid mites reveal novel predicted allergens and laterally-transferred genes associated with secondary metabolism.</title>
        <authorList>
            <person name="Dong X."/>
            <person name="Chaisiri K."/>
            <person name="Xia D."/>
            <person name="Armstrong S.D."/>
            <person name="Fang Y."/>
            <person name="Donnelly M.J."/>
            <person name="Kadowaki T."/>
            <person name="McGarry J.W."/>
            <person name="Darby A.C."/>
            <person name="Makepeace B.L."/>
        </authorList>
    </citation>
    <scope>NUCLEOTIDE SEQUENCE [LARGE SCALE GENOMIC DNA]</scope>
    <source>
        <strain evidence="9">UoL-UT</strain>
    </source>
</reference>
<feature type="domain" description="ENTH" evidence="8">
    <location>
        <begin position="13"/>
        <end position="144"/>
    </location>
</feature>
<evidence type="ECO:0000313" key="10">
    <source>
        <dbReference type="Proteomes" id="UP000288716"/>
    </source>
</evidence>
<dbReference type="PANTHER" id="PTHR12276:SF115">
    <property type="entry name" value="FI19443P1"/>
    <property type="match status" value="1"/>
</dbReference>
<dbReference type="GO" id="GO:0005886">
    <property type="term" value="C:plasma membrane"/>
    <property type="evidence" value="ECO:0007669"/>
    <property type="project" value="TreeGrafter"/>
</dbReference>
<comment type="subcellular location">
    <subcellularLocation>
        <location evidence="1">Cytoplasm</location>
    </subcellularLocation>
</comment>
<dbReference type="PROSITE" id="PS50330">
    <property type="entry name" value="UIM"/>
    <property type="match status" value="1"/>
</dbReference>
<evidence type="ECO:0000256" key="7">
    <source>
        <dbReference type="SAM" id="MobiDB-lite"/>
    </source>
</evidence>
<dbReference type="Proteomes" id="UP000288716">
    <property type="component" value="Unassembled WGS sequence"/>
</dbReference>
<evidence type="ECO:0000313" key="9">
    <source>
        <dbReference type="EMBL" id="RWS28640.1"/>
    </source>
</evidence>
<evidence type="ECO:0000259" key="8">
    <source>
        <dbReference type="PROSITE" id="PS50942"/>
    </source>
</evidence>
<comment type="caution">
    <text evidence="9">The sequence shown here is derived from an EMBL/GenBank/DDBJ whole genome shotgun (WGS) entry which is preliminary data.</text>
</comment>
<dbReference type="AlphaFoldDB" id="A0A443SM86"/>
<dbReference type="Gene3D" id="1.25.40.90">
    <property type="match status" value="1"/>
</dbReference>
<dbReference type="GO" id="GO:0005543">
    <property type="term" value="F:phospholipid binding"/>
    <property type="evidence" value="ECO:0007669"/>
    <property type="project" value="TreeGrafter"/>
</dbReference>
<keyword evidence="3" id="KW-0963">Cytoplasm</keyword>
<dbReference type="Pfam" id="PF01417">
    <property type="entry name" value="ENTH"/>
    <property type="match status" value="1"/>
</dbReference>
<evidence type="ECO:0000256" key="4">
    <source>
        <dbReference type="ARBA" id="ARBA00022553"/>
    </source>
</evidence>
<proteinExistence type="inferred from homology"/>
<organism evidence="9 10">
    <name type="scientific">Leptotrombidium deliense</name>
    <dbReference type="NCBI Taxonomy" id="299467"/>
    <lineage>
        <taxon>Eukaryota</taxon>
        <taxon>Metazoa</taxon>
        <taxon>Ecdysozoa</taxon>
        <taxon>Arthropoda</taxon>
        <taxon>Chelicerata</taxon>
        <taxon>Arachnida</taxon>
        <taxon>Acari</taxon>
        <taxon>Acariformes</taxon>
        <taxon>Trombidiformes</taxon>
        <taxon>Prostigmata</taxon>
        <taxon>Anystina</taxon>
        <taxon>Parasitengona</taxon>
        <taxon>Trombiculoidea</taxon>
        <taxon>Trombiculidae</taxon>
        <taxon>Leptotrombidium</taxon>
    </lineage>
</organism>
<dbReference type="InterPro" id="IPR008942">
    <property type="entry name" value="ENTH_VHS"/>
</dbReference>
<comment type="similarity">
    <text evidence="2">Belongs to the epsin family.</text>
</comment>
<dbReference type="OrthoDB" id="4033880at2759"/>
<keyword evidence="5" id="KW-0677">Repeat</keyword>
<gene>
    <name evidence="9" type="ORF">B4U80_09678</name>
</gene>
<dbReference type="InterPro" id="IPR013809">
    <property type="entry name" value="ENTH"/>
</dbReference>
<dbReference type="PANTHER" id="PTHR12276">
    <property type="entry name" value="EPSIN/ENT-RELATED"/>
    <property type="match status" value="1"/>
</dbReference>
<dbReference type="SUPFAM" id="SSF48464">
    <property type="entry name" value="ENTH/VHS domain"/>
    <property type="match status" value="1"/>
</dbReference>
<dbReference type="InterPro" id="IPR003903">
    <property type="entry name" value="UIM_dom"/>
</dbReference>
<dbReference type="PROSITE" id="PS50942">
    <property type="entry name" value="ENTH"/>
    <property type="match status" value="1"/>
</dbReference>
<dbReference type="VEuPathDB" id="VectorBase:LDEU003400"/>
<evidence type="ECO:0000256" key="1">
    <source>
        <dbReference type="ARBA" id="ARBA00004496"/>
    </source>
</evidence>
<keyword evidence="6" id="KW-0446">Lipid-binding</keyword>
<evidence type="ECO:0000256" key="2">
    <source>
        <dbReference type="ARBA" id="ARBA00010130"/>
    </source>
</evidence>
<dbReference type="GO" id="GO:0030276">
    <property type="term" value="F:clathrin binding"/>
    <property type="evidence" value="ECO:0007669"/>
    <property type="project" value="TreeGrafter"/>
</dbReference>
<evidence type="ECO:0000256" key="3">
    <source>
        <dbReference type="ARBA" id="ARBA00022490"/>
    </source>
</evidence>
<keyword evidence="4" id="KW-0597">Phosphoprotein</keyword>
<protein>
    <submittedName>
        <fullName evidence="9">Epsin-2-like protein</fullName>
    </submittedName>
</protein>
<feature type="region of interest" description="Disordered" evidence="7">
    <location>
        <begin position="267"/>
        <end position="347"/>
    </location>
</feature>
<dbReference type="STRING" id="299467.A0A443SM86"/>
<feature type="compositionally biased region" description="Polar residues" evidence="7">
    <location>
        <begin position="287"/>
        <end position="309"/>
    </location>
</feature>
<dbReference type="SMART" id="SM00273">
    <property type="entry name" value="ENTH"/>
    <property type="match status" value="1"/>
</dbReference>